<dbReference type="CDD" id="cd11428">
    <property type="entry name" value="bHLH_TS_NGN"/>
    <property type="match status" value="1"/>
</dbReference>
<feature type="domain" description="BHLH" evidence="1">
    <location>
        <begin position="116"/>
        <end position="168"/>
    </location>
</feature>
<dbReference type="PANTHER" id="PTHR19290:SF163">
    <property type="entry name" value="BASIC HELIX-LOOP-HELIX NEURAL TRANSCRIPTION FACTOR TAP"/>
    <property type="match status" value="1"/>
</dbReference>
<dbReference type="SUPFAM" id="SSF47459">
    <property type="entry name" value="HLH, helix-loop-helix DNA-binding domain"/>
    <property type="match status" value="1"/>
</dbReference>
<dbReference type="SMART" id="SM00353">
    <property type="entry name" value="HLH"/>
    <property type="match status" value="1"/>
</dbReference>
<keyword evidence="3" id="KW-1185">Reference proteome</keyword>
<dbReference type="InterPro" id="IPR050359">
    <property type="entry name" value="bHLH_transcription_factors"/>
</dbReference>
<name>A0A9J6BHP1_POLVA</name>
<dbReference type="OrthoDB" id="5969565at2759"/>
<dbReference type="InterPro" id="IPR036638">
    <property type="entry name" value="HLH_DNA-bd_sf"/>
</dbReference>
<dbReference type="GO" id="GO:0000981">
    <property type="term" value="F:DNA-binding transcription factor activity, RNA polymerase II-specific"/>
    <property type="evidence" value="ECO:0007669"/>
    <property type="project" value="TreeGrafter"/>
</dbReference>
<dbReference type="PROSITE" id="PS50888">
    <property type="entry name" value="BHLH"/>
    <property type="match status" value="1"/>
</dbReference>
<dbReference type="Proteomes" id="UP001107558">
    <property type="component" value="Chromosome 4"/>
</dbReference>
<reference evidence="2" key="1">
    <citation type="submission" date="2021-03" db="EMBL/GenBank/DDBJ databases">
        <title>Chromosome level genome of the anhydrobiotic midge Polypedilum vanderplanki.</title>
        <authorList>
            <person name="Yoshida Y."/>
            <person name="Kikawada T."/>
            <person name="Gusev O."/>
        </authorList>
    </citation>
    <scope>NUCLEOTIDE SEQUENCE</scope>
    <source>
        <strain evidence="2">NIAS01</strain>
        <tissue evidence="2">Whole body or cell culture</tissue>
    </source>
</reference>
<dbReference type="GO" id="GO:0070888">
    <property type="term" value="F:E-box binding"/>
    <property type="evidence" value="ECO:0007669"/>
    <property type="project" value="TreeGrafter"/>
</dbReference>
<evidence type="ECO:0000259" key="1">
    <source>
        <dbReference type="PROSITE" id="PS50888"/>
    </source>
</evidence>
<dbReference type="AlphaFoldDB" id="A0A9J6BHP1"/>
<evidence type="ECO:0000313" key="2">
    <source>
        <dbReference type="EMBL" id="KAG5669333.1"/>
    </source>
</evidence>
<accession>A0A9J6BHP1</accession>
<dbReference type="GO" id="GO:0005634">
    <property type="term" value="C:nucleus"/>
    <property type="evidence" value="ECO:0007669"/>
    <property type="project" value="TreeGrafter"/>
</dbReference>
<sequence>MLTTKCNNNFMYNGESSFSFDDENSSMDSGFERSYEFPFTPRKLDFNKSENSEGKVRKRNYRNSKITIEEYKELEREFQPAIEATTSTPTKRRYAQGKSRISRSQSPTQIVKIKKFRRIKANDRERNRMHNLNEALERLRLTLPTLPQDTKLTKIETLRFAHNYIFALTQVIEYGYNLKAFDIEKLQSLTLSGEKINKEIFEALFINPSPYCYQTNLNNNNGFYSTPYNTSLNSSGFNSSFEQCETTGFNFNNYNKNYDNVNIKNYEIFKGAFEGAVNSGKCINMDNTNNDFSHYYQGQNFY</sequence>
<dbReference type="GO" id="GO:0007423">
    <property type="term" value="P:sensory organ development"/>
    <property type="evidence" value="ECO:0007669"/>
    <property type="project" value="TreeGrafter"/>
</dbReference>
<organism evidence="2 3">
    <name type="scientific">Polypedilum vanderplanki</name>
    <name type="common">Sleeping chironomid midge</name>
    <dbReference type="NCBI Taxonomy" id="319348"/>
    <lineage>
        <taxon>Eukaryota</taxon>
        <taxon>Metazoa</taxon>
        <taxon>Ecdysozoa</taxon>
        <taxon>Arthropoda</taxon>
        <taxon>Hexapoda</taxon>
        <taxon>Insecta</taxon>
        <taxon>Pterygota</taxon>
        <taxon>Neoptera</taxon>
        <taxon>Endopterygota</taxon>
        <taxon>Diptera</taxon>
        <taxon>Nematocera</taxon>
        <taxon>Chironomoidea</taxon>
        <taxon>Chironomidae</taxon>
        <taxon>Chironominae</taxon>
        <taxon>Polypedilum</taxon>
        <taxon>Polypedilum</taxon>
    </lineage>
</organism>
<dbReference type="PANTHER" id="PTHR19290">
    <property type="entry name" value="BASIC HELIX-LOOP-HELIX PROTEIN NEUROGENIN-RELATED"/>
    <property type="match status" value="1"/>
</dbReference>
<dbReference type="Gene3D" id="4.10.280.10">
    <property type="entry name" value="Helix-loop-helix DNA-binding domain"/>
    <property type="match status" value="1"/>
</dbReference>
<proteinExistence type="predicted"/>
<gene>
    <name evidence="2" type="ORF">PVAND_017221</name>
</gene>
<dbReference type="GO" id="GO:0046983">
    <property type="term" value="F:protein dimerization activity"/>
    <property type="evidence" value="ECO:0007669"/>
    <property type="project" value="InterPro"/>
</dbReference>
<dbReference type="GO" id="GO:0045944">
    <property type="term" value="P:positive regulation of transcription by RNA polymerase II"/>
    <property type="evidence" value="ECO:0007669"/>
    <property type="project" value="TreeGrafter"/>
</dbReference>
<comment type="caution">
    <text evidence="2">The sequence shown here is derived from an EMBL/GenBank/DDBJ whole genome shotgun (WGS) entry which is preliminary data.</text>
</comment>
<dbReference type="Pfam" id="PF00010">
    <property type="entry name" value="HLH"/>
    <property type="match status" value="1"/>
</dbReference>
<dbReference type="InterPro" id="IPR011598">
    <property type="entry name" value="bHLH_dom"/>
</dbReference>
<dbReference type="GO" id="GO:0061564">
    <property type="term" value="P:axon development"/>
    <property type="evidence" value="ECO:0007669"/>
    <property type="project" value="TreeGrafter"/>
</dbReference>
<protein>
    <recommendedName>
        <fullName evidence="1">BHLH domain-containing protein</fullName>
    </recommendedName>
</protein>
<evidence type="ECO:0000313" key="3">
    <source>
        <dbReference type="Proteomes" id="UP001107558"/>
    </source>
</evidence>
<dbReference type="EMBL" id="JADBJN010000004">
    <property type="protein sequence ID" value="KAG5669333.1"/>
    <property type="molecule type" value="Genomic_DNA"/>
</dbReference>